<dbReference type="HOGENOM" id="CLU_096548_0_2_1"/>
<evidence type="ECO:0000313" key="6">
    <source>
        <dbReference type="EMBL" id="ESK98298.1"/>
    </source>
</evidence>
<dbReference type="Proteomes" id="UP000017559">
    <property type="component" value="Unassembled WGS sequence"/>
</dbReference>
<dbReference type="KEGG" id="mrr:Moror_48"/>
<evidence type="ECO:0000256" key="2">
    <source>
        <dbReference type="ARBA" id="ARBA00022692"/>
    </source>
</evidence>
<evidence type="ECO:0000256" key="5">
    <source>
        <dbReference type="SAM" id="Phobius"/>
    </source>
</evidence>
<comment type="caution">
    <text evidence="6">The sequence shown here is derived from an EMBL/GenBank/DDBJ whole genome shotgun (WGS) entry which is preliminary data.</text>
</comment>
<keyword evidence="7" id="KW-1185">Reference proteome</keyword>
<dbReference type="AlphaFoldDB" id="V2XGH7"/>
<feature type="transmembrane region" description="Helical" evidence="5">
    <location>
        <begin position="50"/>
        <end position="70"/>
    </location>
</feature>
<gene>
    <name evidence="6" type="ORF">Moror_48</name>
</gene>
<dbReference type="OrthoDB" id="269173at2759"/>
<feature type="transmembrane region" description="Helical" evidence="5">
    <location>
        <begin position="12"/>
        <end position="30"/>
    </location>
</feature>
<protein>
    <submittedName>
        <fullName evidence="6">Duf423 domain-containing protein</fullName>
    </submittedName>
</protein>
<keyword evidence="2 5" id="KW-0812">Transmembrane</keyword>
<organism evidence="6 7">
    <name type="scientific">Moniliophthora roreri (strain MCA 2997)</name>
    <name type="common">Cocoa frosty pod rot fungus</name>
    <name type="synonym">Crinipellis roreri</name>
    <dbReference type="NCBI Taxonomy" id="1381753"/>
    <lineage>
        <taxon>Eukaryota</taxon>
        <taxon>Fungi</taxon>
        <taxon>Dikarya</taxon>
        <taxon>Basidiomycota</taxon>
        <taxon>Agaricomycotina</taxon>
        <taxon>Agaricomycetes</taxon>
        <taxon>Agaricomycetidae</taxon>
        <taxon>Agaricales</taxon>
        <taxon>Marasmiineae</taxon>
        <taxon>Marasmiaceae</taxon>
        <taxon>Moniliophthora</taxon>
    </lineage>
</organism>
<dbReference type="PANTHER" id="PTHR43461:SF1">
    <property type="entry name" value="TRANSMEMBRANE PROTEIN 256"/>
    <property type="match status" value="1"/>
</dbReference>
<reference evidence="6 7" key="1">
    <citation type="journal article" date="2014" name="BMC Genomics">
        <title>Genome and secretome analysis of the hemibiotrophic fungal pathogen, Moniliophthora roreri, which causes frosty pod rot disease of cacao: mechanisms of the biotrophic and necrotrophic phases.</title>
        <authorList>
            <person name="Meinhardt L.W."/>
            <person name="Costa G.G.L."/>
            <person name="Thomazella D.P.T."/>
            <person name="Teixeira P.J.P.L."/>
            <person name="Carazzolle M.F."/>
            <person name="Schuster S.C."/>
            <person name="Carlson J.E."/>
            <person name="Guiltinan M.J."/>
            <person name="Mieczkowski P."/>
            <person name="Farmer A."/>
            <person name="Ramaraj T."/>
            <person name="Crozier J."/>
            <person name="Davis R.E."/>
            <person name="Shao J."/>
            <person name="Melnick R.L."/>
            <person name="Pereira G.A.G."/>
            <person name="Bailey B.A."/>
        </authorList>
    </citation>
    <scope>NUCLEOTIDE SEQUENCE [LARGE SCALE GENOMIC DNA]</scope>
    <source>
        <strain evidence="6 7">MCA 2997</strain>
    </source>
</reference>
<evidence type="ECO:0000256" key="3">
    <source>
        <dbReference type="ARBA" id="ARBA00022989"/>
    </source>
</evidence>
<keyword evidence="3 5" id="KW-1133">Transmembrane helix</keyword>
<comment type="subcellular location">
    <subcellularLocation>
        <location evidence="1">Membrane</location>
        <topology evidence="1">Multi-pass membrane protein</topology>
    </subcellularLocation>
</comment>
<evidence type="ECO:0000313" key="7">
    <source>
        <dbReference type="Proteomes" id="UP000017559"/>
    </source>
</evidence>
<dbReference type="PANTHER" id="PTHR43461">
    <property type="entry name" value="TRANSMEMBRANE PROTEIN 256"/>
    <property type="match status" value="1"/>
</dbReference>
<dbReference type="EMBL" id="AWSO01000002">
    <property type="protein sequence ID" value="ESK98298.1"/>
    <property type="molecule type" value="Genomic_DNA"/>
</dbReference>
<keyword evidence="4 5" id="KW-0472">Membrane</keyword>
<evidence type="ECO:0000256" key="1">
    <source>
        <dbReference type="ARBA" id="ARBA00004141"/>
    </source>
</evidence>
<dbReference type="GO" id="GO:0016020">
    <property type="term" value="C:membrane"/>
    <property type="evidence" value="ECO:0007669"/>
    <property type="project" value="UniProtKB-SubCell"/>
</dbReference>
<sequence>MSPPVPYSSLLWRTGAAFAAVGMITGAFGAHGLKKHEGITPDQVRSWETAAHYAVFNGLGLLAISLHPRFAVHRFAGPAIALGGAVFSTTIFALVLNRDRFKFLGPITPLGGLVMISG</sequence>
<proteinExistence type="predicted"/>
<accession>V2XGH7</accession>
<dbReference type="Pfam" id="PF04241">
    <property type="entry name" value="DUF423"/>
    <property type="match status" value="1"/>
</dbReference>
<name>V2XGH7_MONRO</name>
<evidence type="ECO:0000256" key="4">
    <source>
        <dbReference type="ARBA" id="ARBA00023136"/>
    </source>
</evidence>
<dbReference type="InterPro" id="IPR006696">
    <property type="entry name" value="DUF423"/>
</dbReference>
<feature type="transmembrane region" description="Helical" evidence="5">
    <location>
        <begin position="76"/>
        <end position="96"/>
    </location>
</feature>